<gene>
    <name evidence="2" type="ORF">CCR87_05305</name>
</gene>
<dbReference type="EMBL" id="NHSD01000163">
    <property type="protein sequence ID" value="MBK5926769.1"/>
    <property type="molecule type" value="Genomic_DNA"/>
</dbReference>
<protein>
    <recommendedName>
        <fullName evidence="4">Arginine transporter</fullName>
    </recommendedName>
</protein>
<organism evidence="2 3">
    <name type="scientific">Rhodobaculum claviforme</name>
    <dbReference type="NCBI Taxonomy" id="1549854"/>
    <lineage>
        <taxon>Bacteria</taxon>
        <taxon>Pseudomonadati</taxon>
        <taxon>Pseudomonadota</taxon>
        <taxon>Alphaproteobacteria</taxon>
        <taxon>Rhodobacterales</taxon>
        <taxon>Paracoccaceae</taxon>
        <taxon>Rhodobaculum</taxon>
    </lineage>
</organism>
<keyword evidence="3" id="KW-1185">Reference proteome</keyword>
<reference evidence="2" key="2">
    <citation type="journal article" date="2020" name="Microorganisms">
        <title>Osmotic Adaptation and Compatible Solute Biosynthesis of Phototrophic Bacteria as Revealed from Genome Analyses.</title>
        <authorList>
            <person name="Imhoff J.F."/>
            <person name="Rahn T."/>
            <person name="Kunzel S."/>
            <person name="Keller A."/>
            <person name="Neulinger S.C."/>
        </authorList>
    </citation>
    <scope>NUCLEOTIDE SEQUENCE</scope>
    <source>
        <strain evidence="2">LMG 28126</strain>
    </source>
</reference>
<evidence type="ECO:0000313" key="3">
    <source>
        <dbReference type="Proteomes" id="UP000706333"/>
    </source>
</evidence>
<evidence type="ECO:0000256" key="1">
    <source>
        <dbReference type="SAM" id="SignalP"/>
    </source>
</evidence>
<comment type="caution">
    <text evidence="2">The sequence shown here is derived from an EMBL/GenBank/DDBJ whole genome shotgun (WGS) entry which is preliminary data.</text>
</comment>
<evidence type="ECO:0008006" key="4">
    <source>
        <dbReference type="Google" id="ProtNLM"/>
    </source>
</evidence>
<evidence type="ECO:0000313" key="2">
    <source>
        <dbReference type="EMBL" id="MBK5926769.1"/>
    </source>
</evidence>
<feature type="chain" id="PRO_5036911239" description="Arginine transporter" evidence="1">
    <location>
        <begin position="25"/>
        <end position="107"/>
    </location>
</feature>
<sequence length="107" mass="11881">MRQTMRKILIAAALAAVTMPLAPATLEARAIEGACNRSDRAGASRALCACVQQVANQHLTRADQRQAARFFSDPDRAQATRVSRSDRDRAFWQRYRAFADAAEGRCR</sequence>
<proteinExistence type="predicted"/>
<keyword evidence="1" id="KW-0732">Signal</keyword>
<name>A0A934TJJ8_9RHOB</name>
<dbReference type="Proteomes" id="UP000706333">
    <property type="component" value="Unassembled WGS sequence"/>
</dbReference>
<accession>A0A934TJJ8</accession>
<feature type="signal peptide" evidence="1">
    <location>
        <begin position="1"/>
        <end position="24"/>
    </location>
</feature>
<reference evidence="2" key="1">
    <citation type="submission" date="2017-05" db="EMBL/GenBank/DDBJ databases">
        <authorList>
            <person name="Imhoff J.F."/>
            <person name="Rahn T."/>
            <person name="Kuenzel S."/>
            <person name="Neulinger S.C."/>
        </authorList>
    </citation>
    <scope>NUCLEOTIDE SEQUENCE</scope>
    <source>
        <strain evidence="2">LMG 28126</strain>
    </source>
</reference>
<dbReference type="AlphaFoldDB" id="A0A934TJJ8"/>